<evidence type="ECO:0000313" key="2">
    <source>
        <dbReference type="Proteomes" id="UP000663720"/>
    </source>
</evidence>
<protein>
    <submittedName>
        <fullName evidence="1">Uncharacterized protein</fullName>
    </submittedName>
</protein>
<accession>A0A975B5K8</accession>
<dbReference type="KEGG" id="dli:dnl_14760"/>
<gene>
    <name evidence="1" type="ORF">dnl_14760</name>
</gene>
<sequence length="139" mass="16656">MNGKKTQMDMDITQIHQLLKPILWDYKTDPYDFFLTAVGEKKHAGCFDQEKALIRMLERLLWYDLIRLLGIERIKELLTPEIISKLRIKELREKYEFARKILHGEPVSFSGWSAEYREKIKHTLLSNRWYRTQPGIFPS</sequence>
<proteinExistence type="predicted"/>
<organism evidence="1 2">
    <name type="scientific">Desulfonema limicola</name>
    <dbReference type="NCBI Taxonomy" id="45656"/>
    <lineage>
        <taxon>Bacteria</taxon>
        <taxon>Pseudomonadati</taxon>
        <taxon>Thermodesulfobacteriota</taxon>
        <taxon>Desulfobacteria</taxon>
        <taxon>Desulfobacterales</taxon>
        <taxon>Desulfococcaceae</taxon>
        <taxon>Desulfonema</taxon>
    </lineage>
</organism>
<dbReference type="AlphaFoldDB" id="A0A975B5K8"/>
<dbReference type="EMBL" id="CP061799">
    <property type="protein sequence ID" value="QTA79221.1"/>
    <property type="molecule type" value="Genomic_DNA"/>
</dbReference>
<name>A0A975B5K8_9BACT</name>
<keyword evidence="2" id="KW-1185">Reference proteome</keyword>
<dbReference type="RefSeq" id="WP_207690991.1">
    <property type="nucleotide sequence ID" value="NZ_CP061799.1"/>
</dbReference>
<reference evidence="1" key="1">
    <citation type="journal article" date="2021" name="Microb. Physiol.">
        <title>Proteogenomic Insights into the Physiology of Marine, Sulfate-Reducing, Filamentous Desulfonema limicola and Desulfonema magnum.</title>
        <authorList>
            <person name="Schnaars V."/>
            <person name="Wohlbrand L."/>
            <person name="Scheve S."/>
            <person name="Hinrichs C."/>
            <person name="Reinhardt R."/>
            <person name="Rabus R."/>
        </authorList>
    </citation>
    <scope>NUCLEOTIDE SEQUENCE</scope>
    <source>
        <strain evidence="1">5ac10</strain>
    </source>
</reference>
<evidence type="ECO:0000313" key="1">
    <source>
        <dbReference type="EMBL" id="QTA79221.1"/>
    </source>
</evidence>
<dbReference type="Proteomes" id="UP000663720">
    <property type="component" value="Chromosome"/>
</dbReference>